<evidence type="ECO:0000313" key="3">
    <source>
        <dbReference type="EMBL" id="OJJ36236.1"/>
    </source>
</evidence>
<dbReference type="GeneID" id="63753802"/>
<feature type="coiled-coil region" evidence="1">
    <location>
        <begin position="77"/>
        <end position="122"/>
    </location>
</feature>
<dbReference type="VEuPathDB" id="FungiDB:ASPWEDRAFT_537980"/>
<proteinExistence type="predicted"/>
<sequence>MPPPIFDLSVFEKDRRDGKGSSQDFKDGFKKEEINTESKAWPTGSSSTPGALDDDKSKSTQQAGNILQPTMNLDNMARVFLDRLDRQNAENSHLEEQLKIERKQHQEEVEKLQQRIAGLTTRLACLNSGIQDAHKRNLSLPSGFQFQFGAGVPQMQLNMLKGPESEELPAFSDVSKLGPEVGSM</sequence>
<dbReference type="RefSeq" id="XP_040689912.1">
    <property type="nucleotide sequence ID" value="XM_040837954.1"/>
</dbReference>
<accession>A0A1L9RMS7</accession>
<feature type="compositionally biased region" description="Polar residues" evidence="2">
    <location>
        <begin position="59"/>
        <end position="68"/>
    </location>
</feature>
<feature type="region of interest" description="Disordered" evidence="2">
    <location>
        <begin position="1"/>
        <end position="68"/>
    </location>
</feature>
<dbReference type="Proteomes" id="UP000184383">
    <property type="component" value="Unassembled WGS sequence"/>
</dbReference>
<evidence type="ECO:0000256" key="1">
    <source>
        <dbReference type="SAM" id="Coils"/>
    </source>
</evidence>
<feature type="compositionally biased region" description="Basic and acidic residues" evidence="2">
    <location>
        <begin position="10"/>
        <end position="36"/>
    </location>
</feature>
<dbReference type="EMBL" id="KV878212">
    <property type="protein sequence ID" value="OJJ36236.1"/>
    <property type="molecule type" value="Genomic_DNA"/>
</dbReference>
<keyword evidence="1" id="KW-0175">Coiled coil</keyword>
<evidence type="ECO:0000256" key="2">
    <source>
        <dbReference type="SAM" id="MobiDB-lite"/>
    </source>
</evidence>
<reference evidence="4" key="1">
    <citation type="journal article" date="2017" name="Genome Biol.">
        <title>Comparative genomics reveals high biological diversity and specific adaptations in the industrially and medically important fungal genus Aspergillus.</title>
        <authorList>
            <person name="de Vries R.P."/>
            <person name="Riley R."/>
            <person name="Wiebenga A."/>
            <person name="Aguilar-Osorio G."/>
            <person name="Amillis S."/>
            <person name="Uchima C.A."/>
            <person name="Anderluh G."/>
            <person name="Asadollahi M."/>
            <person name="Askin M."/>
            <person name="Barry K."/>
            <person name="Battaglia E."/>
            <person name="Bayram O."/>
            <person name="Benocci T."/>
            <person name="Braus-Stromeyer S.A."/>
            <person name="Caldana C."/>
            <person name="Canovas D."/>
            <person name="Cerqueira G.C."/>
            <person name="Chen F."/>
            <person name="Chen W."/>
            <person name="Choi C."/>
            <person name="Clum A."/>
            <person name="Dos Santos R.A."/>
            <person name="Damasio A.R."/>
            <person name="Diallinas G."/>
            <person name="Emri T."/>
            <person name="Fekete E."/>
            <person name="Flipphi M."/>
            <person name="Freyberg S."/>
            <person name="Gallo A."/>
            <person name="Gournas C."/>
            <person name="Habgood R."/>
            <person name="Hainaut M."/>
            <person name="Harispe M.L."/>
            <person name="Henrissat B."/>
            <person name="Hilden K.S."/>
            <person name="Hope R."/>
            <person name="Hossain A."/>
            <person name="Karabika E."/>
            <person name="Karaffa L."/>
            <person name="Karanyi Z."/>
            <person name="Krasevec N."/>
            <person name="Kuo A."/>
            <person name="Kusch H."/>
            <person name="LaButti K."/>
            <person name="Lagendijk E.L."/>
            <person name="Lapidus A."/>
            <person name="Levasseur A."/>
            <person name="Lindquist E."/>
            <person name="Lipzen A."/>
            <person name="Logrieco A.F."/>
            <person name="MacCabe A."/>
            <person name="Maekelae M.R."/>
            <person name="Malavazi I."/>
            <person name="Melin P."/>
            <person name="Meyer V."/>
            <person name="Mielnichuk N."/>
            <person name="Miskei M."/>
            <person name="Molnar A.P."/>
            <person name="Mule G."/>
            <person name="Ngan C.Y."/>
            <person name="Orejas M."/>
            <person name="Orosz E."/>
            <person name="Ouedraogo J.P."/>
            <person name="Overkamp K.M."/>
            <person name="Park H.-S."/>
            <person name="Perrone G."/>
            <person name="Piumi F."/>
            <person name="Punt P.J."/>
            <person name="Ram A.F."/>
            <person name="Ramon A."/>
            <person name="Rauscher S."/>
            <person name="Record E."/>
            <person name="Riano-Pachon D.M."/>
            <person name="Robert V."/>
            <person name="Roehrig J."/>
            <person name="Ruller R."/>
            <person name="Salamov A."/>
            <person name="Salih N.S."/>
            <person name="Samson R.A."/>
            <person name="Sandor E."/>
            <person name="Sanguinetti M."/>
            <person name="Schuetze T."/>
            <person name="Sepcic K."/>
            <person name="Shelest E."/>
            <person name="Sherlock G."/>
            <person name="Sophianopoulou V."/>
            <person name="Squina F.M."/>
            <person name="Sun H."/>
            <person name="Susca A."/>
            <person name="Todd R.B."/>
            <person name="Tsang A."/>
            <person name="Unkles S.E."/>
            <person name="van de Wiele N."/>
            <person name="van Rossen-Uffink D."/>
            <person name="Oliveira J.V."/>
            <person name="Vesth T.C."/>
            <person name="Visser J."/>
            <person name="Yu J.-H."/>
            <person name="Zhou M."/>
            <person name="Andersen M.R."/>
            <person name="Archer D.B."/>
            <person name="Baker S.E."/>
            <person name="Benoit I."/>
            <person name="Brakhage A.A."/>
            <person name="Braus G.H."/>
            <person name="Fischer R."/>
            <person name="Frisvad J.C."/>
            <person name="Goldman G.H."/>
            <person name="Houbraken J."/>
            <person name="Oakley B."/>
            <person name="Pocsi I."/>
            <person name="Scazzocchio C."/>
            <person name="Seiboth B."/>
            <person name="vanKuyk P.A."/>
            <person name="Wortman J."/>
            <person name="Dyer P.S."/>
            <person name="Grigoriev I.V."/>
        </authorList>
    </citation>
    <scope>NUCLEOTIDE SEQUENCE [LARGE SCALE GENOMIC DNA]</scope>
    <source>
        <strain evidence="4">DTO 134E9</strain>
    </source>
</reference>
<evidence type="ECO:0000313" key="4">
    <source>
        <dbReference type="Proteomes" id="UP000184383"/>
    </source>
</evidence>
<organism evidence="3 4">
    <name type="scientific">Aspergillus wentii DTO 134E9</name>
    <dbReference type="NCBI Taxonomy" id="1073089"/>
    <lineage>
        <taxon>Eukaryota</taxon>
        <taxon>Fungi</taxon>
        <taxon>Dikarya</taxon>
        <taxon>Ascomycota</taxon>
        <taxon>Pezizomycotina</taxon>
        <taxon>Eurotiomycetes</taxon>
        <taxon>Eurotiomycetidae</taxon>
        <taxon>Eurotiales</taxon>
        <taxon>Aspergillaceae</taxon>
        <taxon>Aspergillus</taxon>
        <taxon>Aspergillus subgen. Cremei</taxon>
    </lineage>
</organism>
<keyword evidence="4" id="KW-1185">Reference proteome</keyword>
<name>A0A1L9RMS7_ASPWE</name>
<protein>
    <submittedName>
        <fullName evidence="3">Uncharacterized protein</fullName>
    </submittedName>
</protein>
<gene>
    <name evidence="3" type="ORF">ASPWEDRAFT_537980</name>
</gene>
<dbReference type="AlphaFoldDB" id="A0A1L9RMS7"/>